<dbReference type="InterPro" id="IPR011989">
    <property type="entry name" value="ARM-like"/>
</dbReference>
<dbReference type="EMBL" id="CP001102">
    <property type="protein sequence ID" value="ACE05887.1"/>
    <property type="molecule type" value="Genomic_DNA"/>
</dbReference>
<accession>B3ERN5</accession>
<feature type="signal peptide" evidence="2">
    <location>
        <begin position="1"/>
        <end position="31"/>
    </location>
</feature>
<name>B3ERN5_AMOA5</name>
<dbReference type="InterPro" id="IPR021133">
    <property type="entry name" value="HEAT_type_2"/>
</dbReference>
<dbReference type="AlphaFoldDB" id="B3ERN5"/>
<protein>
    <recommendedName>
        <fullName evidence="5">Condensin complex subunit 1 C-terminal domain-containing protein</fullName>
    </recommendedName>
</protein>
<evidence type="ECO:0000256" key="2">
    <source>
        <dbReference type="SAM" id="SignalP"/>
    </source>
</evidence>
<dbReference type="PROSITE" id="PS50077">
    <property type="entry name" value="HEAT_REPEAT"/>
    <property type="match status" value="1"/>
</dbReference>
<dbReference type="RefSeq" id="WP_012472651.1">
    <property type="nucleotide sequence ID" value="NC_010830.1"/>
</dbReference>
<feature type="chain" id="PRO_5002787974" description="Condensin complex subunit 1 C-terminal domain-containing protein" evidence="2">
    <location>
        <begin position="32"/>
        <end position="626"/>
    </location>
</feature>
<organism evidence="3 4">
    <name type="scientific">Amoebophilus asiaticus (strain 5a2)</name>
    <dbReference type="NCBI Taxonomy" id="452471"/>
    <lineage>
        <taxon>Bacteria</taxon>
        <taxon>Pseudomonadati</taxon>
        <taxon>Bacteroidota</taxon>
        <taxon>Cytophagia</taxon>
        <taxon>Cytophagales</taxon>
        <taxon>Amoebophilaceae</taxon>
        <taxon>Candidatus Amoebophilus</taxon>
    </lineage>
</organism>
<dbReference type="Gene3D" id="1.25.10.10">
    <property type="entry name" value="Leucine-rich Repeat Variant"/>
    <property type="match status" value="2"/>
</dbReference>
<evidence type="ECO:0000313" key="4">
    <source>
        <dbReference type="Proteomes" id="UP000001227"/>
    </source>
</evidence>
<proteinExistence type="predicted"/>
<dbReference type="eggNOG" id="COG1413">
    <property type="taxonomic scope" value="Bacteria"/>
</dbReference>
<reference evidence="3 4" key="1">
    <citation type="journal article" date="2010" name="J. Bacteriol.">
        <title>The genome of the amoeba symbiont 'Candidatus Amoebophilus asiaticus' reveals common mechanisms for host cell interaction among amoeba-associated bacteria.</title>
        <authorList>
            <person name="Schmitz-Esser S."/>
            <person name="Tischler P."/>
            <person name="Arnold R."/>
            <person name="Montanaro J."/>
            <person name="Wagner M."/>
            <person name="Rattei T."/>
            <person name="Horn M."/>
        </authorList>
    </citation>
    <scope>NUCLEOTIDE SEQUENCE [LARGE SCALE GENOMIC DNA]</scope>
    <source>
        <strain evidence="3 4">5a2</strain>
    </source>
</reference>
<feature type="compositionally biased region" description="Polar residues" evidence="1">
    <location>
        <begin position="39"/>
        <end position="59"/>
    </location>
</feature>
<dbReference type="HOGENOM" id="CLU_436589_0_0_10"/>
<sequence>MYKFKNTTLYKSFRILLCLGILQGYFTISVAQVSAESEETTINSPLDNSKNASNISSEELSTKPDSAPSIDAANLANYLSSEETELLGAYIDTTSPTQFLAGLIQATGDGQTQARNTALGVIRKVLAANPTWANSNSLVLVTEIFSSSDKYTEATSIFDLLTLFIEANSDTSNEVLALAFKMLSLHTNDKEHALTESITALFRNLVAISPDCIKDILIIAQADAEDRNRNEQVRVEILRILNSLCDLEAINANPTYIDKLFSIVLQDAQDSSTYVTNEVVPVLTTITNTNPEYAQKAFAAVIRSTKSEDYATRSSGLSTLKFFVKADAAYAQEVFEVAIEATKDAQALVRWNAMTVLATVVKAEPKYAQGSLEAALQAANEQDFSVSITALRLLKALVKLDDLYPRQALNVAVKAINHQHQEVGIEALKLLATIVDSDASCAATAFSVGDKSIQQADEQIRWNGLLLLLSVVKAANAEYAQKVFDIAVKATTDKAWFIRQDGLVIIQNIIESNIQYASKALPIVVKLVKDEKDTVRLNALYALESLLKANPKFIENIYKTAVTITKDTTVEVRRQVWSVLQAILKIDAQYVQQKEFRSMIREASLDADAAIRKTAHDLLITYLLKE</sequence>
<feature type="region of interest" description="Disordered" evidence="1">
    <location>
        <begin position="39"/>
        <end position="67"/>
    </location>
</feature>
<dbReference type="Proteomes" id="UP000001227">
    <property type="component" value="Chromosome"/>
</dbReference>
<dbReference type="SUPFAM" id="SSF48371">
    <property type="entry name" value="ARM repeat"/>
    <property type="match status" value="1"/>
</dbReference>
<keyword evidence="4" id="KW-1185">Reference proteome</keyword>
<evidence type="ECO:0008006" key="5">
    <source>
        <dbReference type="Google" id="ProtNLM"/>
    </source>
</evidence>
<keyword evidence="2" id="KW-0732">Signal</keyword>
<gene>
    <name evidence="3" type="ordered locus">Aasi_0478</name>
</gene>
<evidence type="ECO:0000256" key="1">
    <source>
        <dbReference type="SAM" id="MobiDB-lite"/>
    </source>
</evidence>
<dbReference type="InterPro" id="IPR016024">
    <property type="entry name" value="ARM-type_fold"/>
</dbReference>
<dbReference type="KEGG" id="aas:Aasi_0478"/>
<evidence type="ECO:0000313" key="3">
    <source>
        <dbReference type="EMBL" id="ACE05887.1"/>
    </source>
</evidence>